<evidence type="ECO:0000256" key="5">
    <source>
        <dbReference type="ARBA" id="ARBA00023136"/>
    </source>
</evidence>
<keyword evidence="9" id="KW-1185">Reference proteome</keyword>
<sequence>MKKIITASAVAILSMSAGYASAAETSGIYVSGKIGDSIIRNHDINYDFAGNHSKSADKTRGVFGGGVAVGYDFYSQYQFPMRVEIESMFRGKSKSVGQADDGSVSTRNKVRLDTYMLNGYYDFHNQSDFTPYITAGLGVADVKLNNEFSSADANGSMSGSKTNFAWDVGVGVKYSLTENIAIDASYKYIDGGKADISRSYDGESYRSKIKASSNDLMIGASYTF</sequence>
<dbReference type="Gene3D" id="2.40.160.20">
    <property type="match status" value="1"/>
</dbReference>
<dbReference type="InterPro" id="IPR027385">
    <property type="entry name" value="Beta-barrel_OMP"/>
</dbReference>
<name>A0ABW1VRA5_9GAMM</name>
<dbReference type="InterPro" id="IPR051723">
    <property type="entry name" value="Bact_OM_Invasion-Related"/>
</dbReference>
<keyword evidence="5" id="KW-0472">Membrane</keyword>
<feature type="signal peptide" evidence="6">
    <location>
        <begin position="1"/>
        <end position="22"/>
    </location>
</feature>
<evidence type="ECO:0000259" key="7">
    <source>
        <dbReference type="Pfam" id="PF13505"/>
    </source>
</evidence>
<organism evidence="8 9">
    <name type="scientific">Tatumella punctata</name>
    <dbReference type="NCBI Taxonomy" id="399969"/>
    <lineage>
        <taxon>Bacteria</taxon>
        <taxon>Pseudomonadati</taxon>
        <taxon>Pseudomonadota</taxon>
        <taxon>Gammaproteobacteria</taxon>
        <taxon>Enterobacterales</taxon>
        <taxon>Erwiniaceae</taxon>
        <taxon>Tatumella</taxon>
    </lineage>
</organism>
<proteinExistence type="predicted"/>
<comment type="subcellular location">
    <subcellularLocation>
        <location evidence="1">Cell outer membrane</location>
        <topology evidence="1">Multi-pass membrane protein</topology>
    </subcellularLocation>
</comment>
<feature type="chain" id="PRO_5046792927" evidence="6">
    <location>
        <begin position="23"/>
        <end position="224"/>
    </location>
</feature>
<evidence type="ECO:0000256" key="1">
    <source>
        <dbReference type="ARBA" id="ARBA00004571"/>
    </source>
</evidence>
<keyword evidence="2" id="KW-1134">Transmembrane beta strand</keyword>
<feature type="domain" description="Outer membrane protein beta-barrel" evidence="7">
    <location>
        <begin position="8"/>
        <end position="224"/>
    </location>
</feature>
<dbReference type="RefSeq" id="WP_343876544.1">
    <property type="nucleotide sequence ID" value="NZ_BAAAFW010000003.1"/>
</dbReference>
<evidence type="ECO:0000313" key="8">
    <source>
        <dbReference type="EMBL" id="MFC6363584.1"/>
    </source>
</evidence>
<dbReference type="PANTHER" id="PTHR35892:SF2">
    <property type="entry name" value="OUTER MEMBRANE PROTEIN PAGN"/>
    <property type="match status" value="1"/>
</dbReference>
<accession>A0ABW1VRA5</accession>
<comment type="caution">
    <text evidence="8">The sequence shown here is derived from an EMBL/GenBank/DDBJ whole genome shotgun (WGS) entry which is preliminary data.</text>
</comment>
<evidence type="ECO:0000256" key="2">
    <source>
        <dbReference type="ARBA" id="ARBA00022452"/>
    </source>
</evidence>
<reference evidence="9" key="1">
    <citation type="journal article" date="2019" name="Int. J. Syst. Evol. Microbiol.">
        <title>The Global Catalogue of Microorganisms (GCM) 10K type strain sequencing project: providing services to taxonomists for standard genome sequencing and annotation.</title>
        <authorList>
            <consortium name="The Broad Institute Genomics Platform"/>
            <consortium name="The Broad Institute Genome Sequencing Center for Infectious Disease"/>
            <person name="Wu L."/>
            <person name="Ma J."/>
        </authorList>
    </citation>
    <scope>NUCLEOTIDE SEQUENCE [LARGE SCALE GENOMIC DNA]</scope>
    <source>
        <strain evidence="9">CGMCC 4.1530</strain>
    </source>
</reference>
<protein>
    <submittedName>
        <fullName evidence="8">Outer membrane protein</fullName>
    </submittedName>
</protein>
<dbReference type="EMBL" id="JBHSUC010000036">
    <property type="protein sequence ID" value="MFC6363584.1"/>
    <property type="molecule type" value="Genomic_DNA"/>
</dbReference>
<evidence type="ECO:0000256" key="4">
    <source>
        <dbReference type="ARBA" id="ARBA00022729"/>
    </source>
</evidence>
<dbReference type="Pfam" id="PF13505">
    <property type="entry name" value="OMP_b-brl"/>
    <property type="match status" value="1"/>
</dbReference>
<evidence type="ECO:0000313" key="9">
    <source>
        <dbReference type="Proteomes" id="UP001596215"/>
    </source>
</evidence>
<keyword evidence="4 6" id="KW-0732">Signal</keyword>
<dbReference type="SUPFAM" id="SSF56925">
    <property type="entry name" value="OMPA-like"/>
    <property type="match status" value="1"/>
</dbReference>
<evidence type="ECO:0000256" key="3">
    <source>
        <dbReference type="ARBA" id="ARBA00022692"/>
    </source>
</evidence>
<dbReference type="PANTHER" id="PTHR35892">
    <property type="entry name" value="OUTER MEMBRANE PROTEIN PAGN-RELATED"/>
    <property type="match status" value="1"/>
</dbReference>
<dbReference type="Proteomes" id="UP001596215">
    <property type="component" value="Unassembled WGS sequence"/>
</dbReference>
<gene>
    <name evidence="8" type="ORF">ACFP73_16100</name>
</gene>
<dbReference type="InterPro" id="IPR011250">
    <property type="entry name" value="OMP/PagP_B-barrel"/>
</dbReference>
<evidence type="ECO:0000256" key="6">
    <source>
        <dbReference type="SAM" id="SignalP"/>
    </source>
</evidence>
<keyword evidence="3" id="KW-0812">Transmembrane</keyword>